<organism evidence="2 3">
    <name type="scientific">Schistosoma japonicum</name>
    <name type="common">Blood fluke</name>
    <dbReference type="NCBI Taxonomy" id="6182"/>
    <lineage>
        <taxon>Eukaryota</taxon>
        <taxon>Metazoa</taxon>
        <taxon>Spiralia</taxon>
        <taxon>Lophotrochozoa</taxon>
        <taxon>Platyhelminthes</taxon>
        <taxon>Trematoda</taxon>
        <taxon>Digenea</taxon>
        <taxon>Strigeidida</taxon>
        <taxon>Schistosomatoidea</taxon>
        <taxon>Schistosomatidae</taxon>
        <taxon>Schistosoma</taxon>
    </lineage>
</organism>
<dbReference type="AlphaFoldDB" id="A0A4Z2CK35"/>
<sequence length="156" mass="16692">MVRGEVHSTAFLQPCGPAAAVSLLAAQIPGCAVTCSRQALGLCSMRKASELSKVSLGIQCWPGLSESSEIHLSEAEHTALHWFPPYCPRGAVRPPLLPCNRGKNKIPQTIVKHKPSWSVGDEANEMTLKYYPTPGPGSSLTMPRHTKQSAVTSATC</sequence>
<reference evidence="2 3" key="1">
    <citation type="submission" date="2019-03" db="EMBL/GenBank/DDBJ databases">
        <title>An improved genome assembly of the fluke Schistosoma japonicum.</title>
        <authorList>
            <person name="Hu W."/>
            <person name="Luo F."/>
            <person name="Yin M."/>
            <person name="Mo X."/>
            <person name="Sun C."/>
            <person name="Wu Q."/>
            <person name="Zhu B."/>
            <person name="Xiang M."/>
            <person name="Wang J."/>
            <person name="Wang Y."/>
            <person name="Zhang T."/>
            <person name="Xu B."/>
            <person name="Zheng H."/>
            <person name="Feng Z."/>
        </authorList>
    </citation>
    <scope>NUCLEOTIDE SEQUENCE [LARGE SCALE GENOMIC DNA]</scope>
    <source>
        <strain evidence="2">HuSjv2</strain>
        <tissue evidence="2">Worms</tissue>
    </source>
</reference>
<name>A0A4Z2CK35_SCHJA</name>
<dbReference type="Proteomes" id="UP000311919">
    <property type="component" value="Unassembled WGS sequence"/>
</dbReference>
<proteinExistence type="predicted"/>
<feature type="region of interest" description="Disordered" evidence="1">
    <location>
        <begin position="134"/>
        <end position="156"/>
    </location>
</feature>
<evidence type="ECO:0000256" key="1">
    <source>
        <dbReference type="SAM" id="MobiDB-lite"/>
    </source>
</evidence>
<keyword evidence="3" id="KW-1185">Reference proteome</keyword>
<protein>
    <submittedName>
        <fullName evidence="2">Uncharacterized protein</fullName>
    </submittedName>
</protein>
<evidence type="ECO:0000313" key="2">
    <source>
        <dbReference type="EMBL" id="TNN04643.1"/>
    </source>
</evidence>
<gene>
    <name evidence="2" type="ORF">EWB00_000799</name>
</gene>
<comment type="caution">
    <text evidence="2">The sequence shown here is derived from an EMBL/GenBank/DDBJ whole genome shotgun (WGS) entry which is preliminary data.</text>
</comment>
<accession>A0A4Z2CK35</accession>
<dbReference type="EMBL" id="SKCS01001261">
    <property type="protein sequence ID" value="TNN04643.1"/>
    <property type="molecule type" value="Genomic_DNA"/>
</dbReference>
<evidence type="ECO:0000313" key="3">
    <source>
        <dbReference type="Proteomes" id="UP000311919"/>
    </source>
</evidence>